<gene>
    <name evidence="1" type="ORF">SDC9_51313</name>
</gene>
<name>A0A644WMH9_9ZZZZ</name>
<accession>A0A644WMH9</accession>
<protein>
    <submittedName>
        <fullName evidence="1">Uncharacterized protein</fullName>
    </submittedName>
</protein>
<organism evidence="1">
    <name type="scientific">bioreactor metagenome</name>
    <dbReference type="NCBI Taxonomy" id="1076179"/>
    <lineage>
        <taxon>unclassified sequences</taxon>
        <taxon>metagenomes</taxon>
        <taxon>ecological metagenomes</taxon>
    </lineage>
</organism>
<dbReference type="EMBL" id="VSSQ01001094">
    <property type="protein sequence ID" value="MPM05032.1"/>
    <property type="molecule type" value="Genomic_DNA"/>
</dbReference>
<proteinExistence type="predicted"/>
<reference evidence="1" key="1">
    <citation type="submission" date="2019-08" db="EMBL/GenBank/DDBJ databases">
        <authorList>
            <person name="Kucharzyk K."/>
            <person name="Murdoch R.W."/>
            <person name="Higgins S."/>
            <person name="Loffler F."/>
        </authorList>
    </citation>
    <scope>NUCLEOTIDE SEQUENCE</scope>
</reference>
<evidence type="ECO:0000313" key="1">
    <source>
        <dbReference type="EMBL" id="MPM05032.1"/>
    </source>
</evidence>
<sequence length="88" mass="10235">MEEQFQVKALPGTKADSILNDVYRHLLRGNILTTLDAVFSNRTVCLAKYISVLRSKYNVQIMDRWITLSSKKHIKEYWIEEQSTTSAK</sequence>
<comment type="caution">
    <text evidence="1">The sequence shown here is derived from an EMBL/GenBank/DDBJ whole genome shotgun (WGS) entry which is preliminary data.</text>
</comment>
<dbReference type="AlphaFoldDB" id="A0A644WMH9"/>